<dbReference type="Proteomes" id="UP000315971">
    <property type="component" value="Unassembled WGS sequence"/>
</dbReference>
<name>A0A521E3W9_9SPHI</name>
<evidence type="ECO:0000313" key="2">
    <source>
        <dbReference type="Proteomes" id="UP000315971"/>
    </source>
</evidence>
<dbReference type="OrthoDB" id="894422at2"/>
<accession>A0A521E3W9</accession>
<dbReference type="AlphaFoldDB" id="A0A521E3W9"/>
<proteinExistence type="predicted"/>
<dbReference type="EMBL" id="FXSZ01000010">
    <property type="protein sequence ID" value="SMO77860.1"/>
    <property type="molecule type" value="Genomic_DNA"/>
</dbReference>
<gene>
    <name evidence="1" type="ORF">SAMN06265350_11039</name>
</gene>
<sequence>MSINNKKMKAMQNLLKAHMNTCSSCQGQRTTYQLNELPEPHKARWKEFPMLIDLDYLLYCKSCDEVSAILK</sequence>
<reference evidence="1 2" key="1">
    <citation type="submission" date="2017-05" db="EMBL/GenBank/DDBJ databases">
        <authorList>
            <person name="Varghese N."/>
            <person name="Submissions S."/>
        </authorList>
    </citation>
    <scope>NUCLEOTIDE SEQUENCE [LARGE SCALE GENOMIC DNA]</scope>
    <source>
        <strain evidence="1 2">DSM 21342</strain>
    </source>
</reference>
<keyword evidence="2" id="KW-1185">Reference proteome</keyword>
<dbReference type="RefSeq" id="WP_142604521.1">
    <property type="nucleotide sequence ID" value="NZ_FXSZ01000010.1"/>
</dbReference>
<organism evidence="1 2">
    <name type="scientific">Solitalea koreensis</name>
    <dbReference type="NCBI Taxonomy" id="543615"/>
    <lineage>
        <taxon>Bacteria</taxon>
        <taxon>Pseudomonadati</taxon>
        <taxon>Bacteroidota</taxon>
        <taxon>Sphingobacteriia</taxon>
        <taxon>Sphingobacteriales</taxon>
        <taxon>Sphingobacteriaceae</taxon>
        <taxon>Solitalea</taxon>
    </lineage>
</organism>
<protein>
    <submittedName>
        <fullName evidence="1">Uncharacterized protein</fullName>
    </submittedName>
</protein>
<evidence type="ECO:0000313" key="1">
    <source>
        <dbReference type="EMBL" id="SMO77860.1"/>
    </source>
</evidence>